<dbReference type="KEGG" id="bcoh:BC6307_03695"/>
<dbReference type="GO" id="GO:0004789">
    <property type="term" value="F:thiamine-phosphate diphosphorylase activity"/>
    <property type="evidence" value="ECO:0007669"/>
    <property type="project" value="TreeGrafter"/>
</dbReference>
<organism evidence="4 5">
    <name type="scientific">Sutcliffiella cohnii</name>
    <dbReference type="NCBI Taxonomy" id="33932"/>
    <lineage>
        <taxon>Bacteria</taxon>
        <taxon>Bacillati</taxon>
        <taxon>Bacillota</taxon>
        <taxon>Bacilli</taxon>
        <taxon>Bacillales</taxon>
        <taxon>Bacillaceae</taxon>
        <taxon>Sutcliffiella</taxon>
    </lineage>
</organism>
<dbReference type="GO" id="GO:0009228">
    <property type="term" value="P:thiamine biosynthetic process"/>
    <property type="evidence" value="ECO:0007669"/>
    <property type="project" value="UniProtKB-KW"/>
</dbReference>
<dbReference type="InterPro" id="IPR013785">
    <property type="entry name" value="Aldolase_TIM"/>
</dbReference>
<dbReference type="CDD" id="cd00564">
    <property type="entry name" value="TMP_TenI"/>
    <property type="match status" value="1"/>
</dbReference>
<gene>
    <name evidence="4" type="ORF">BC6307_03695</name>
</gene>
<keyword evidence="5" id="KW-1185">Reference proteome</keyword>
<comment type="pathway">
    <text evidence="1">Cofactor biosynthesis; thiamine diphosphate biosynthesis.</text>
</comment>
<evidence type="ECO:0000313" key="4">
    <source>
        <dbReference type="EMBL" id="AST90439.1"/>
    </source>
</evidence>
<evidence type="ECO:0000313" key="5">
    <source>
        <dbReference type="Proteomes" id="UP000215224"/>
    </source>
</evidence>
<dbReference type="PANTHER" id="PTHR20857:SF22">
    <property type="entry name" value="THIAZOLE TAUTOMERASE"/>
    <property type="match status" value="1"/>
</dbReference>
<feature type="domain" description="Thiamine phosphate synthase/TenI" evidence="3">
    <location>
        <begin position="3"/>
        <end position="179"/>
    </location>
</feature>
<dbReference type="GO" id="GO:0005737">
    <property type="term" value="C:cytoplasm"/>
    <property type="evidence" value="ECO:0007669"/>
    <property type="project" value="TreeGrafter"/>
</dbReference>
<dbReference type="RefSeq" id="WP_066417192.1">
    <property type="nucleotide sequence ID" value="NZ_CP018866.1"/>
</dbReference>
<evidence type="ECO:0000256" key="2">
    <source>
        <dbReference type="ARBA" id="ARBA00022977"/>
    </source>
</evidence>
<name>A0A223KLQ0_9BACI</name>
<reference evidence="4 5" key="1">
    <citation type="submission" date="2016-12" db="EMBL/GenBank/DDBJ databases">
        <title>The whole genome sequencing and assembly of Bacillus cohnii DSM 6307T strain.</title>
        <authorList>
            <person name="Lee Y.-J."/>
            <person name="Yi H."/>
            <person name="Bahn Y.-S."/>
            <person name="Kim J.F."/>
            <person name="Lee D.-W."/>
        </authorList>
    </citation>
    <scope>NUCLEOTIDE SEQUENCE [LARGE SCALE GENOMIC DNA]</scope>
    <source>
        <strain evidence="4 5">DSM 6307</strain>
    </source>
</reference>
<dbReference type="STRING" id="1314751.GCA_001591425_02764"/>
<dbReference type="InterPro" id="IPR036206">
    <property type="entry name" value="ThiamineP_synth_sf"/>
</dbReference>
<proteinExistence type="predicted"/>
<dbReference type="Proteomes" id="UP000215224">
    <property type="component" value="Chromosome"/>
</dbReference>
<dbReference type="NCBIfam" id="NF005819">
    <property type="entry name" value="PRK07695.1"/>
    <property type="match status" value="1"/>
</dbReference>
<protein>
    <submittedName>
        <fullName evidence="4">Thiamine phosphate synthase</fullName>
    </submittedName>
</protein>
<evidence type="ECO:0000259" key="3">
    <source>
        <dbReference type="Pfam" id="PF02581"/>
    </source>
</evidence>
<dbReference type="Gene3D" id="3.20.20.70">
    <property type="entry name" value="Aldolase class I"/>
    <property type="match status" value="1"/>
</dbReference>
<dbReference type="SUPFAM" id="SSF51391">
    <property type="entry name" value="Thiamin phosphate synthase"/>
    <property type="match status" value="1"/>
</dbReference>
<dbReference type="PANTHER" id="PTHR20857">
    <property type="entry name" value="THIAMINE-PHOSPHATE PYROPHOSPHORYLASE"/>
    <property type="match status" value="1"/>
</dbReference>
<keyword evidence="2" id="KW-0784">Thiamine biosynthesis</keyword>
<dbReference type="EMBL" id="CP018866">
    <property type="protein sequence ID" value="AST90439.1"/>
    <property type="molecule type" value="Genomic_DNA"/>
</dbReference>
<dbReference type="InterPro" id="IPR022998">
    <property type="entry name" value="ThiamineP_synth_TenI"/>
</dbReference>
<dbReference type="AlphaFoldDB" id="A0A223KLQ0"/>
<accession>A0A223KLQ0</accession>
<sequence length="205" mass="22521">MKLHVITDGKKTNEELTNILRSIHPYVDRIHIREKEKTARELAQLLEQILKSGVPANKLIVNDRVDVAQAFSVRGVQLAFHSLDVQLVKQSFPRLEIGCSVHSIEEAAYAEKNGADFLLYGHIFTTSSKLGQQPRGIDNLKEMTEKSSVPIIGIGGITPKNLKQVASTGASGVAVMSGIMESKNPVLMAKRFQESHSSYVEGGEK</sequence>
<dbReference type="Pfam" id="PF02581">
    <property type="entry name" value="TMP-TENI"/>
    <property type="match status" value="1"/>
</dbReference>
<evidence type="ECO:0000256" key="1">
    <source>
        <dbReference type="ARBA" id="ARBA00004948"/>
    </source>
</evidence>